<reference evidence="1 2" key="1">
    <citation type="submission" date="2019-08" db="EMBL/GenBank/DDBJ databases">
        <title>The genome of the soybean aphid Biotype 1, its phylome, world population structure and adaptation to the North American continent.</title>
        <authorList>
            <person name="Giordano R."/>
            <person name="Donthu R.K."/>
            <person name="Hernandez A.G."/>
            <person name="Wright C.L."/>
            <person name="Zimin A.V."/>
        </authorList>
    </citation>
    <scope>NUCLEOTIDE SEQUENCE [LARGE SCALE GENOMIC DNA]</scope>
    <source>
        <tissue evidence="1">Whole aphids</tissue>
    </source>
</reference>
<protein>
    <submittedName>
        <fullName evidence="1">Uncharacterized protein</fullName>
    </submittedName>
</protein>
<keyword evidence="2" id="KW-1185">Reference proteome</keyword>
<evidence type="ECO:0000313" key="2">
    <source>
        <dbReference type="Proteomes" id="UP000475862"/>
    </source>
</evidence>
<dbReference type="AlphaFoldDB" id="A0A6G0TL99"/>
<dbReference type="Proteomes" id="UP000475862">
    <property type="component" value="Unassembled WGS sequence"/>
</dbReference>
<evidence type="ECO:0000313" key="1">
    <source>
        <dbReference type="EMBL" id="KAE9533828.1"/>
    </source>
</evidence>
<name>A0A6G0TL99_APHGL</name>
<feature type="non-terminal residue" evidence="1">
    <location>
        <position position="1"/>
    </location>
</feature>
<dbReference type="EMBL" id="VYZN01000031">
    <property type="protein sequence ID" value="KAE9533828.1"/>
    <property type="molecule type" value="Genomic_DNA"/>
</dbReference>
<proteinExistence type="predicted"/>
<sequence>YVDLHTSRLDIDIILYYYSLPNTWVVSYICWINGVYFDSTCTPKVVCRGVCNLHQIKDMLFAPLQILNEVMNVLVYNDVCVCVYSITSRNNASISTSGWFLIVNKNFPTVFKKIEKNKNEVTEKRCNSKTNHCKYLKCSPNVYTTEIFNFFENFFGRVKILENLMQSTFFLLAFEVQILTKIRHIHEYLQIILPLKHKPPFSPTTGNYILG</sequence>
<organism evidence="1 2">
    <name type="scientific">Aphis glycines</name>
    <name type="common">Soybean aphid</name>
    <dbReference type="NCBI Taxonomy" id="307491"/>
    <lineage>
        <taxon>Eukaryota</taxon>
        <taxon>Metazoa</taxon>
        <taxon>Ecdysozoa</taxon>
        <taxon>Arthropoda</taxon>
        <taxon>Hexapoda</taxon>
        <taxon>Insecta</taxon>
        <taxon>Pterygota</taxon>
        <taxon>Neoptera</taxon>
        <taxon>Paraneoptera</taxon>
        <taxon>Hemiptera</taxon>
        <taxon>Sternorrhyncha</taxon>
        <taxon>Aphidomorpha</taxon>
        <taxon>Aphidoidea</taxon>
        <taxon>Aphididae</taxon>
        <taxon>Aphidini</taxon>
        <taxon>Aphis</taxon>
        <taxon>Aphis</taxon>
    </lineage>
</organism>
<accession>A0A6G0TL99</accession>
<gene>
    <name evidence="1" type="ORF">AGLY_008907</name>
</gene>
<comment type="caution">
    <text evidence="1">The sequence shown here is derived from an EMBL/GenBank/DDBJ whole genome shotgun (WGS) entry which is preliminary data.</text>
</comment>